<sequence length="253" mass="27537">MRFALLGSGSKGNAALFSCRDTHVLLDCGFSVQESTRRLQRLGVEPESLAAIVVTHEHSDHLGGVARVARRYGLPVWMTRGTHAVWNDVDVPCIEHFDPHTPFAIGDLEMSPYPVPHDAREPAQFVVGNGATCIGVLSDAGSVTPHMCRMLQACDSLLIEFNHDSAMLASGPYPESLKRRVGGAYGHLSNMQAADLLRRIDTSRVQHVVLTHLSEKNNTPELALTAGAEALGCETHWLVAAEQDQGLAWREIS</sequence>
<name>A0ABU2WHU8_9GAMM</name>
<dbReference type="InterPro" id="IPR001279">
    <property type="entry name" value="Metallo-B-lactamas"/>
</dbReference>
<dbReference type="EMBL" id="JAVRIC010000010">
    <property type="protein sequence ID" value="MDT0497441.1"/>
    <property type="molecule type" value="Genomic_DNA"/>
</dbReference>
<dbReference type="SUPFAM" id="SSF56281">
    <property type="entry name" value="Metallo-hydrolase/oxidoreductase"/>
    <property type="match status" value="1"/>
</dbReference>
<dbReference type="InterPro" id="IPR052533">
    <property type="entry name" value="WalJ/YycJ-like"/>
</dbReference>
<comment type="caution">
    <text evidence="2">The sequence shown here is derived from an EMBL/GenBank/DDBJ whole genome shotgun (WGS) entry which is preliminary data.</text>
</comment>
<evidence type="ECO:0000313" key="2">
    <source>
        <dbReference type="EMBL" id="MDT0497441.1"/>
    </source>
</evidence>
<feature type="domain" description="Metallo-beta-lactamase" evidence="1">
    <location>
        <begin position="11"/>
        <end position="187"/>
    </location>
</feature>
<keyword evidence="3" id="KW-1185">Reference proteome</keyword>
<accession>A0ABU2WHU8</accession>
<proteinExistence type="predicted"/>
<dbReference type="RefSeq" id="WP_311364833.1">
    <property type="nucleotide sequence ID" value="NZ_JAVRIC010000010.1"/>
</dbReference>
<organism evidence="2 3">
    <name type="scientific">Banduia mediterranea</name>
    <dbReference type="NCBI Taxonomy" id="3075609"/>
    <lineage>
        <taxon>Bacteria</taxon>
        <taxon>Pseudomonadati</taxon>
        <taxon>Pseudomonadota</taxon>
        <taxon>Gammaproteobacteria</taxon>
        <taxon>Nevskiales</taxon>
        <taxon>Algiphilaceae</taxon>
        <taxon>Banduia</taxon>
    </lineage>
</organism>
<gene>
    <name evidence="2" type="ORF">RM530_08700</name>
</gene>
<dbReference type="Pfam" id="PF12706">
    <property type="entry name" value="Lactamase_B_2"/>
    <property type="match status" value="1"/>
</dbReference>
<evidence type="ECO:0000313" key="3">
    <source>
        <dbReference type="Proteomes" id="UP001254608"/>
    </source>
</evidence>
<protein>
    <submittedName>
        <fullName evidence="2">MBL fold metallo-hydrolase</fullName>
    </submittedName>
</protein>
<dbReference type="PANTHER" id="PTHR47619:SF1">
    <property type="entry name" value="EXODEOXYRIBONUCLEASE WALJ"/>
    <property type="match status" value="1"/>
</dbReference>
<reference evidence="2 3" key="1">
    <citation type="submission" date="2023-09" db="EMBL/GenBank/DDBJ databases">
        <authorList>
            <person name="Rey-Velasco X."/>
        </authorList>
    </citation>
    <scope>NUCLEOTIDE SEQUENCE [LARGE SCALE GENOMIC DNA]</scope>
    <source>
        <strain evidence="2 3">W345</strain>
    </source>
</reference>
<evidence type="ECO:0000259" key="1">
    <source>
        <dbReference type="SMART" id="SM00849"/>
    </source>
</evidence>
<dbReference type="SMART" id="SM00849">
    <property type="entry name" value="Lactamase_B"/>
    <property type="match status" value="1"/>
</dbReference>
<dbReference type="PANTHER" id="PTHR47619">
    <property type="entry name" value="METALLO-HYDROLASE YYCJ-RELATED"/>
    <property type="match status" value="1"/>
</dbReference>
<dbReference type="InterPro" id="IPR036866">
    <property type="entry name" value="RibonucZ/Hydroxyglut_hydro"/>
</dbReference>
<dbReference type="Gene3D" id="3.60.15.10">
    <property type="entry name" value="Ribonuclease Z/Hydroxyacylglutathione hydrolase-like"/>
    <property type="match status" value="1"/>
</dbReference>
<dbReference type="Proteomes" id="UP001254608">
    <property type="component" value="Unassembled WGS sequence"/>
</dbReference>